<accession>A0A803NTT0</accession>
<dbReference type="Gramene" id="evm.model.02.1477">
    <property type="protein sequence ID" value="cds.evm.model.02.1477"/>
    <property type="gene ID" value="evm.TU.02.1477"/>
</dbReference>
<reference evidence="1" key="1">
    <citation type="submission" date="2018-11" db="EMBL/GenBank/DDBJ databases">
        <authorList>
            <person name="Grassa J C."/>
        </authorList>
    </citation>
    <scope>NUCLEOTIDE SEQUENCE [LARGE SCALE GENOMIC DNA]</scope>
</reference>
<evidence type="ECO:0000313" key="2">
    <source>
        <dbReference type="Proteomes" id="UP000596661"/>
    </source>
</evidence>
<dbReference type="EMBL" id="UZAU01000198">
    <property type="status" value="NOT_ANNOTATED_CDS"/>
    <property type="molecule type" value="Genomic_DNA"/>
</dbReference>
<evidence type="ECO:0000313" key="1">
    <source>
        <dbReference type="EnsemblPlants" id="cds.evm.model.02.1477"/>
    </source>
</evidence>
<name>A0A803NTT0_CANSA</name>
<protein>
    <recommendedName>
        <fullName evidence="3">Retrovirus-related Pol polyprotein from transposon TNT 1-94</fullName>
    </recommendedName>
</protein>
<dbReference type="AlphaFoldDB" id="A0A803NTT0"/>
<reference evidence="1" key="2">
    <citation type="submission" date="2021-03" db="UniProtKB">
        <authorList>
            <consortium name="EnsemblPlants"/>
        </authorList>
    </citation>
    <scope>IDENTIFICATION</scope>
</reference>
<dbReference type="EnsemblPlants" id="evm.model.02.1477">
    <property type="protein sequence ID" value="cds.evm.model.02.1477"/>
    <property type="gene ID" value="evm.TU.02.1477"/>
</dbReference>
<organism evidence="1 2">
    <name type="scientific">Cannabis sativa</name>
    <name type="common">Hemp</name>
    <name type="synonym">Marijuana</name>
    <dbReference type="NCBI Taxonomy" id="3483"/>
    <lineage>
        <taxon>Eukaryota</taxon>
        <taxon>Viridiplantae</taxon>
        <taxon>Streptophyta</taxon>
        <taxon>Embryophyta</taxon>
        <taxon>Tracheophyta</taxon>
        <taxon>Spermatophyta</taxon>
        <taxon>Magnoliopsida</taxon>
        <taxon>eudicotyledons</taxon>
        <taxon>Gunneridae</taxon>
        <taxon>Pentapetalae</taxon>
        <taxon>rosids</taxon>
        <taxon>fabids</taxon>
        <taxon>Rosales</taxon>
        <taxon>Cannabaceae</taxon>
        <taxon>Cannabis</taxon>
    </lineage>
</organism>
<proteinExistence type="predicted"/>
<evidence type="ECO:0008006" key="3">
    <source>
        <dbReference type="Google" id="ProtNLM"/>
    </source>
</evidence>
<keyword evidence="2" id="KW-1185">Reference proteome</keyword>
<dbReference type="Proteomes" id="UP000596661">
    <property type="component" value="Chromosome 2"/>
</dbReference>
<dbReference type="PANTHER" id="PTHR47481">
    <property type="match status" value="1"/>
</dbReference>
<dbReference type="OMA" id="SCISHTE"/>
<sequence length="243" mass="26922">MVGFDSAAHIWLNLREYYTYLNRAKIGQYKILLCNTKMQAFLKDYLLKIKSIIDTLTSIGHPTFAQDHIDAIFNGLPAYYNVFISLVNTRTEAYSVPKIEALLMAQEVQLDKAAKDLDVAKTEANLAHTKSQAGRGSSSFSPNPTGFGSGQFNRELVPIPLMGSLETSEVDCLENMVSPPFGGQKSQCKLCHKLGHTVYQCFYKFDKTVTGPESFQTAQGNNSANIVEVQAYSASREVVNDLD</sequence>
<dbReference type="Pfam" id="PF14223">
    <property type="entry name" value="Retrotran_gag_2"/>
    <property type="match status" value="1"/>
</dbReference>
<dbReference type="PANTHER" id="PTHR47481:SF31">
    <property type="entry name" value="OS01G0873500 PROTEIN"/>
    <property type="match status" value="1"/>
</dbReference>